<name>A0A8X6UIW3_NEPPI</name>
<gene>
    <name evidence="1" type="ORF">NPIL_258991</name>
</gene>
<proteinExistence type="predicted"/>
<reference evidence="1" key="1">
    <citation type="submission" date="2020-08" db="EMBL/GenBank/DDBJ databases">
        <title>Multicomponent nature underlies the extraordinary mechanical properties of spider dragline silk.</title>
        <authorList>
            <person name="Kono N."/>
            <person name="Nakamura H."/>
            <person name="Mori M."/>
            <person name="Yoshida Y."/>
            <person name="Ohtoshi R."/>
            <person name="Malay A.D."/>
            <person name="Moran D.A.P."/>
            <person name="Tomita M."/>
            <person name="Numata K."/>
            <person name="Arakawa K."/>
        </authorList>
    </citation>
    <scope>NUCLEOTIDE SEQUENCE</scope>
</reference>
<evidence type="ECO:0000313" key="2">
    <source>
        <dbReference type="Proteomes" id="UP000887013"/>
    </source>
</evidence>
<dbReference type="Proteomes" id="UP000887013">
    <property type="component" value="Unassembled WGS sequence"/>
</dbReference>
<dbReference type="EMBL" id="BMAW01081651">
    <property type="protein sequence ID" value="GFU25491.1"/>
    <property type="molecule type" value="Genomic_DNA"/>
</dbReference>
<dbReference type="AlphaFoldDB" id="A0A8X6UIW3"/>
<keyword evidence="2" id="KW-1185">Reference proteome</keyword>
<protein>
    <submittedName>
        <fullName evidence="1">Uncharacterized protein</fullName>
    </submittedName>
</protein>
<evidence type="ECO:0000313" key="1">
    <source>
        <dbReference type="EMBL" id="GFU25491.1"/>
    </source>
</evidence>
<comment type="caution">
    <text evidence="1">The sequence shown here is derived from an EMBL/GenBank/DDBJ whole genome shotgun (WGS) entry which is preliminary data.</text>
</comment>
<organism evidence="1 2">
    <name type="scientific">Nephila pilipes</name>
    <name type="common">Giant wood spider</name>
    <name type="synonym">Nephila maculata</name>
    <dbReference type="NCBI Taxonomy" id="299642"/>
    <lineage>
        <taxon>Eukaryota</taxon>
        <taxon>Metazoa</taxon>
        <taxon>Ecdysozoa</taxon>
        <taxon>Arthropoda</taxon>
        <taxon>Chelicerata</taxon>
        <taxon>Arachnida</taxon>
        <taxon>Araneae</taxon>
        <taxon>Araneomorphae</taxon>
        <taxon>Entelegynae</taxon>
        <taxon>Araneoidea</taxon>
        <taxon>Nephilidae</taxon>
        <taxon>Nephila</taxon>
    </lineage>
</organism>
<sequence length="188" mass="22051">MGCSDSYKYRSRFRQNRNLFNIIQNVGFLAHVNGVYSNDDLEVCLEELSIGSFCMIPFDTTKLNYTYLDRLYDKQNSNEDHLIPLTFKGKMTQEDGKKLYFKKDEGKNLLVAMLGFIQKECFESCGLNTVDKWTDLKLDIKLDELDDYPTPFMKCHQEQIHLGGFDHNCSRRIAYKIMHYLKKIKNAN</sequence>
<accession>A0A8X6UIW3</accession>